<evidence type="ECO:0000259" key="2">
    <source>
        <dbReference type="Pfam" id="PF04859"/>
    </source>
</evidence>
<sequence length="493" mass="57070">MDSSLRPPPKTSKLAKTFQKMMNLKTRSTKNPSFCLLIPQDKLRCCESHQFHTEEAEEAKEDSRNRAAIEAFIAKLFATISAVKAAYAELQMAQFPYNNDAIQSADQAVVDELKALSELKQRFLKRRIDYSPPHVTLMLAEIQEQQALMKTYEITMKKMRNEIESKDLKVISLQNQLQEIVKENKSMEKKMNASGSFSILDNVRFSDLNPKDFVLVLHYLLRSVRNYVKLVAREMQKANWDIEAAANAIQPGVSFRKADHKAFVFESFVCREIFTGFNEPGFIPVQNNENHQFFPGEIYQRRVFFYDQFKKLRSVSVIHSLRQNPNSLFGRFLRSKYNQLVHPKKEFSFFGNLNQRKMVNGGEFPETEFFKTLAEMGRRVWLLHCLAFSFANEVSVFQVQRDSKFSEVYMESVTEEIFAAAAEGGLRVAFTVVPGFKVGKTVVQSQCRSPAARERVKRRIYLNYVTELKWAIRAHTYKAIDEFEAKYELDFGA</sequence>
<comment type="caution">
    <text evidence="4">The sequence shown here is derived from an EMBL/GenBank/DDBJ whole genome shotgun (WGS) entry which is preliminary data.</text>
</comment>
<feature type="coiled-coil region" evidence="1">
    <location>
        <begin position="142"/>
        <end position="190"/>
    </location>
</feature>
<protein>
    <recommendedName>
        <fullName evidence="6">DUF641 domain-containing protein</fullName>
    </recommendedName>
</protein>
<organism evidence="4 5">
    <name type="scientific">Castilleja foliolosa</name>
    <dbReference type="NCBI Taxonomy" id="1961234"/>
    <lineage>
        <taxon>Eukaryota</taxon>
        <taxon>Viridiplantae</taxon>
        <taxon>Streptophyta</taxon>
        <taxon>Embryophyta</taxon>
        <taxon>Tracheophyta</taxon>
        <taxon>Spermatophyta</taxon>
        <taxon>Magnoliopsida</taxon>
        <taxon>eudicotyledons</taxon>
        <taxon>Gunneridae</taxon>
        <taxon>Pentapetalae</taxon>
        <taxon>asterids</taxon>
        <taxon>lamiids</taxon>
        <taxon>Lamiales</taxon>
        <taxon>Orobanchaceae</taxon>
        <taxon>Pedicularideae</taxon>
        <taxon>Castillejinae</taxon>
        <taxon>Castilleja</taxon>
    </lineage>
</organism>
<name>A0ABD3DN92_9LAMI</name>
<dbReference type="PANTHER" id="PTHR31161">
    <property type="entry name" value="PROTEIN GRAVITROPIC IN THE LIGHT 1"/>
    <property type="match status" value="1"/>
</dbReference>
<feature type="domain" description="DUF641" evidence="2">
    <location>
        <begin position="65"/>
        <end position="190"/>
    </location>
</feature>
<dbReference type="InterPro" id="IPR040225">
    <property type="entry name" value="GIL1-like"/>
</dbReference>
<dbReference type="Pfam" id="PF24994">
    <property type="entry name" value="GIL1_IRKI_C"/>
    <property type="match status" value="1"/>
</dbReference>
<keyword evidence="5" id="KW-1185">Reference proteome</keyword>
<proteinExistence type="predicted"/>
<reference evidence="5" key="1">
    <citation type="journal article" date="2024" name="IScience">
        <title>Strigolactones Initiate the Formation of Haustorium-like Structures in Castilleja.</title>
        <authorList>
            <person name="Buerger M."/>
            <person name="Peterson D."/>
            <person name="Chory J."/>
        </authorList>
    </citation>
    <scope>NUCLEOTIDE SEQUENCE [LARGE SCALE GENOMIC DNA]</scope>
</reference>
<dbReference type="AlphaFoldDB" id="A0ABD3DN92"/>
<dbReference type="EMBL" id="JAVIJP010000016">
    <property type="protein sequence ID" value="KAL3643542.1"/>
    <property type="molecule type" value="Genomic_DNA"/>
</dbReference>
<keyword evidence="1" id="KW-0175">Coiled coil</keyword>
<evidence type="ECO:0000313" key="5">
    <source>
        <dbReference type="Proteomes" id="UP001632038"/>
    </source>
</evidence>
<dbReference type="InterPro" id="IPR006943">
    <property type="entry name" value="DUF641_pln"/>
</dbReference>
<evidence type="ECO:0008006" key="6">
    <source>
        <dbReference type="Google" id="ProtNLM"/>
    </source>
</evidence>
<evidence type="ECO:0000313" key="4">
    <source>
        <dbReference type="EMBL" id="KAL3643542.1"/>
    </source>
</evidence>
<dbReference type="Proteomes" id="UP001632038">
    <property type="component" value="Unassembled WGS sequence"/>
</dbReference>
<feature type="domain" description="GIL1/IRKI C-terminal" evidence="3">
    <location>
        <begin position="396"/>
        <end position="446"/>
    </location>
</feature>
<dbReference type="InterPro" id="IPR056813">
    <property type="entry name" value="GIL1_IRKI_C"/>
</dbReference>
<evidence type="ECO:0000259" key="3">
    <source>
        <dbReference type="Pfam" id="PF24994"/>
    </source>
</evidence>
<accession>A0ABD3DN92</accession>
<dbReference type="Pfam" id="PF04859">
    <property type="entry name" value="DUF641"/>
    <property type="match status" value="1"/>
</dbReference>
<evidence type="ECO:0000256" key="1">
    <source>
        <dbReference type="SAM" id="Coils"/>
    </source>
</evidence>
<gene>
    <name evidence="4" type="ORF">CASFOL_014357</name>
</gene>